<dbReference type="Proteomes" id="UP000184245">
    <property type="component" value="Unassembled WGS sequence"/>
</dbReference>
<proteinExistence type="predicted"/>
<dbReference type="RefSeq" id="WP_072851446.1">
    <property type="nucleotide sequence ID" value="NZ_FQVI01000009.1"/>
</dbReference>
<reference evidence="1 2" key="1">
    <citation type="submission" date="2016-11" db="EMBL/GenBank/DDBJ databases">
        <authorList>
            <person name="Jaros S."/>
            <person name="Januszkiewicz K."/>
            <person name="Wedrychowicz H."/>
        </authorList>
    </citation>
    <scope>NUCLEOTIDE SEQUENCE [LARGE SCALE GENOMIC DNA]</scope>
    <source>
        <strain evidence="1 2">DSM 17459</strain>
    </source>
</reference>
<dbReference type="OrthoDB" id="1642498at2"/>
<gene>
    <name evidence="1" type="ORF">SAMN02745158_02121</name>
</gene>
<evidence type="ECO:0000313" key="1">
    <source>
        <dbReference type="EMBL" id="SHE96606.1"/>
    </source>
</evidence>
<accession>A0A1M4XTD2</accession>
<dbReference type="EMBL" id="FQVI01000009">
    <property type="protein sequence ID" value="SHE96606.1"/>
    <property type="molecule type" value="Genomic_DNA"/>
</dbReference>
<name>A0A1M4XTD2_9CLOT</name>
<protein>
    <submittedName>
        <fullName evidence="1">Uncharacterized protein</fullName>
    </submittedName>
</protein>
<sequence length="193" mass="22117">MNNMSRKKKWSNRIKKRTERIVLYVLYGGLFELYKRDSRIQREVDSWKHGMTYCLQCQKDGPSLYIRKTGRGLERLDPRVQSDYDTCFQFKSIDSAFLVFTGQMGIAGAYAAHGFTMKGDIGTAMSFSRSVDLAEAYLFPQFIIRRILKEIPEKEMSALGLYIRIAGGILSGRYRMTRENKITYTARTAGGAS</sequence>
<evidence type="ECO:0000313" key="2">
    <source>
        <dbReference type="Proteomes" id="UP000184245"/>
    </source>
</evidence>
<keyword evidence="2" id="KW-1185">Reference proteome</keyword>
<dbReference type="AlphaFoldDB" id="A0A1M4XTD2"/>
<organism evidence="1 2">
    <name type="scientific">Lactonifactor longoviformis DSM 17459</name>
    <dbReference type="NCBI Taxonomy" id="1122155"/>
    <lineage>
        <taxon>Bacteria</taxon>
        <taxon>Bacillati</taxon>
        <taxon>Bacillota</taxon>
        <taxon>Clostridia</taxon>
        <taxon>Eubacteriales</taxon>
        <taxon>Clostridiaceae</taxon>
        <taxon>Lactonifactor</taxon>
    </lineage>
</organism>
<dbReference type="STRING" id="1122155.SAMN02745158_02121"/>